<keyword evidence="4 11" id="KW-0813">Transport</keyword>
<proteinExistence type="inferred from homology"/>
<keyword evidence="10 11" id="KW-0968">Cytoplasmic vesicle</keyword>
<dbReference type="GO" id="GO:0006891">
    <property type="term" value="P:intra-Golgi vesicle-mediated transport"/>
    <property type="evidence" value="ECO:0007669"/>
    <property type="project" value="TreeGrafter"/>
</dbReference>
<accession>G8C257</accession>
<keyword evidence="9 11" id="KW-0472">Membrane</keyword>
<dbReference type="EMBL" id="HE612871">
    <property type="protein sequence ID" value="CCE66235.1"/>
    <property type="molecule type" value="Genomic_DNA"/>
</dbReference>
<dbReference type="AlphaFoldDB" id="G8C257"/>
<dbReference type="PANTHER" id="PTHR10805:SF0">
    <property type="entry name" value="COATOMER SUBUNIT EPSILON"/>
    <property type="match status" value="1"/>
</dbReference>
<keyword evidence="13" id="KW-1185">Reference proteome</keyword>
<reference evidence="12 13" key="1">
    <citation type="journal article" date="2011" name="Proc. Natl. Acad. Sci. U.S.A.">
        <title>Evolutionary erosion of yeast sex chromosomes by mating-type switching accidents.</title>
        <authorList>
            <person name="Gordon J.L."/>
            <person name="Armisen D."/>
            <person name="Proux-Wera E."/>
            <person name="Oheigeartaigh S.S."/>
            <person name="Byrne K.P."/>
            <person name="Wolfe K.H."/>
        </authorList>
    </citation>
    <scope>NUCLEOTIDE SEQUENCE [LARGE SCALE GENOMIC DNA]</scope>
    <source>
        <strain evidence="13">ATCC 24235 / CBS 4417 / NBRC 1672 / NRRL Y-8282 / UCD 70-5</strain>
    </source>
</reference>
<dbReference type="GeneID" id="11530805"/>
<dbReference type="GO" id="GO:0006901">
    <property type="term" value="P:vesicle coating"/>
    <property type="evidence" value="ECO:0007669"/>
    <property type="project" value="EnsemblFungi"/>
</dbReference>
<dbReference type="KEGG" id="tpf:TPHA_0P00770"/>
<evidence type="ECO:0000256" key="7">
    <source>
        <dbReference type="ARBA" id="ARBA00022927"/>
    </source>
</evidence>
<evidence type="ECO:0000313" key="12">
    <source>
        <dbReference type="EMBL" id="CCE66235.1"/>
    </source>
</evidence>
<dbReference type="HOGENOM" id="CLU_075638_0_0_1"/>
<evidence type="ECO:0000256" key="3">
    <source>
        <dbReference type="ARBA" id="ARBA00008827"/>
    </source>
</evidence>
<dbReference type="GO" id="GO:0006890">
    <property type="term" value="P:retrograde vesicle-mediated transport, Golgi to endoplasmic reticulum"/>
    <property type="evidence" value="ECO:0007669"/>
    <property type="project" value="UniProtKB-UniRule"/>
</dbReference>
<dbReference type="InterPro" id="IPR006822">
    <property type="entry name" value="Coatomer_esu"/>
</dbReference>
<dbReference type="GO" id="GO:0032511">
    <property type="term" value="P:late endosome to vacuole transport via multivesicular body sorting pathway"/>
    <property type="evidence" value="ECO:0007669"/>
    <property type="project" value="EnsemblFungi"/>
</dbReference>
<dbReference type="GO" id="GO:0005198">
    <property type="term" value="F:structural molecule activity"/>
    <property type="evidence" value="ECO:0007669"/>
    <property type="project" value="UniProtKB-UniRule"/>
</dbReference>
<dbReference type="GO" id="GO:0006888">
    <property type="term" value="P:endoplasmic reticulum to Golgi vesicle-mediated transport"/>
    <property type="evidence" value="ECO:0007669"/>
    <property type="project" value="EnsemblFungi"/>
</dbReference>
<comment type="subcellular location">
    <subcellularLocation>
        <location evidence="2">Cytoplasmic vesicle</location>
        <location evidence="2">COPI-coated vesicle membrane</location>
        <topology evidence="2">Peripheral membrane protein</topology>
        <orientation evidence="2">Cytoplasmic side</orientation>
    </subcellularLocation>
    <subcellularLocation>
        <location evidence="1">Golgi apparatus membrane</location>
        <topology evidence="1">Peripheral membrane protein</topology>
        <orientation evidence="1">Cytoplasmic side</orientation>
    </subcellularLocation>
</comment>
<evidence type="ECO:0000256" key="2">
    <source>
        <dbReference type="ARBA" id="ARBA00004347"/>
    </source>
</evidence>
<comment type="function">
    <text evidence="11">The coatomer is a cytosolic protein complex that binds to dilysine motifs and reversibly associates with Golgi non-clathrin-coated vesicles, which further mediate biosynthetic protein transport from the ER, via the Golgi up to the trans Golgi network. The coatomer complex is required for budding from Golgi membranes, and is essential for the retrograde Golgi-to-ER transport of dilysine-tagged proteins.</text>
</comment>
<gene>
    <name evidence="12" type="primary">TPHA0P00770</name>
    <name evidence="12" type="ordered locus">TPHA_0P00770</name>
</gene>
<keyword evidence="6 11" id="KW-0931">ER-Golgi transport</keyword>
<organism evidence="12 13">
    <name type="scientific">Tetrapisispora phaffii (strain ATCC 24235 / CBS 4417 / NBRC 1672 / NRRL Y-8282 / UCD 70-5)</name>
    <name type="common">Yeast</name>
    <name type="synonym">Fabospora phaffii</name>
    <dbReference type="NCBI Taxonomy" id="1071381"/>
    <lineage>
        <taxon>Eukaryota</taxon>
        <taxon>Fungi</taxon>
        <taxon>Dikarya</taxon>
        <taxon>Ascomycota</taxon>
        <taxon>Saccharomycotina</taxon>
        <taxon>Saccharomycetes</taxon>
        <taxon>Saccharomycetales</taxon>
        <taxon>Saccharomycetaceae</taxon>
        <taxon>Tetrapisispora</taxon>
    </lineage>
</organism>
<dbReference type="STRING" id="1071381.G8C257"/>
<evidence type="ECO:0000256" key="11">
    <source>
        <dbReference type="PIRNR" id="PIRNR016478"/>
    </source>
</evidence>
<dbReference type="RefSeq" id="XP_003688669.1">
    <property type="nucleotide sequence ID" value="XM_003688621.1"/>
</dbReference>
<dbReference type="OrthoDB" id="310217at2759"/>
<dbReference type="Gene3D" id="1.25.40.10">
    <property type="entry name" value="Tetratricopeptide repeat domain"/>
    <property type="match status" value="1"/>
</dbReference>
<comment type="similarity">
    <text evidence="3 11">Belongs to the COPE family.</text>
</comment>
<evidence type="ECO:0000256" key="6">
    <source>
        <dbReference type="ARBA" id="ARBA00022892"/>
    </source>
</evidence>
<dbReference type="Pfam" id="PF04733">
    <property type="entry name" value="Coatomer_E"/>
    <property type="match status" value="1"/>
</dbReference>
<dbReference type="eggNOG" id="KOG3081">
    <property type="taxonomic scope" value="Eukaryota"/>
</dbReference>
<keyword evidence="8 11" id="KW-0333">Golgi apparatus</keyword>
<evidence type="ECO:0000256" key="8">
    <source>
        <dbReference type="ARBA" id="ARBA00023034"/>
    </source>
</evidence>
<sequence>MDYFTVKQNYYTGNYSQVLKEIDVLGADDTTLFYKARSQIALGSYESNASAGQLGASFDSYNAFLKSKKIEDVSIKEDSASNYELVLLASANAIVGDYETASQLCNKGIDSDEEVGKLELLLLAVEISLLNEKPTIAKALYDNFVNQKTAQGEFSSEDELIVNLAESYIKFFTNVDTTSSNFYYYSEISQSFSTWSAQLRLLNSHLQQGHLTEAQDIVKVLESEYYSVQQKEQADLFKPELLVQKITLSAMQDDGNIESLRTELKSLAPEHAYLKNNEKINNKFDELVVKYSS</sequence>
<dbReference type="Proteomes" id="UP000005666">
    <property type="component" value="Chromosome 16"/>
</dbReference>
<dbReference type="GO" id="GO:0030126">
    <property type="term" value="C:COPI vesicle coat"/>
    <property type="evidence" value="ECO:0007669"/>
    <property type="project" value="EnsemblFungi"/>
</dbReference>
<evidence type="ECO:0000256" key="10">
    <source>
        <dbReference type="ARBA" id="ARBA00023329"/>
    </source>
</evidence>
<evidence type="ECO:0000256" key="1">
    <source>
        <dbReference type="ARBA" id="ARBA00004255"/>
    </source>
</evidence>
<dbReference type="OMA" id="SNFYYFE"/>
<dbReference type="GO" id="GO:0000139">
    <property type="term" value="C:Golgi membrane"/>
    <property type="evidence" value="ECO:0007669"/>
    <property type="project" value="UniProtKB-SubCell"/>
</dbReference>
<evidence type="ECO:0000256" key="5">
    <source>
        <dbReference type="ARBA" id="ARBA00022490"/>
    </source>
</evidence>
<keyword evidence="5 11" id="KW-0963">Cytoplasm</keyword>
<dbReference type="PIRSF" id="PIRSF016478">
    <property type="entry name" value="Coatomer_esu"/>
    <property type="match status" value="1"/>
</dbReference>
<dbReference type="GO" id="GO:0015031">
    <property type="term" value="P:protein transport"/>
    <property type="evidence" value="ECO:0007669"/>
    <property type="project" value="UniProtKB-UniRule"/>
</dbReference>
<keyword evidence="7 11" id="KW-0653">Protein transport</keyword>
<dbReference type="PANTHER" id="PTHR10805">
    <property type="entry name" value="COATOMER SUBUNIT EPSILON"/>
    <property type="match status" value="1"/>
</dbReference>
<evidence type="ECO:0000313" key="13">
    <source>
        <dbReference type="Proteomes" id="UP000005666"/>
    </source>
</evidence>
<name>G8C257_TETPH</name>
<evidence type="ECO:0000256" key="4">
    <source>
        <dbReference type="ARBA" id="ARBA00022448"/>
    </source>
</evidence>
<protein>
    <recommendedName>
        <fullName evidence="11">Coatomer subunit epsilon</fullName>
    </recommendedName>
</protein>
<dbReference type="InterPro" id="IPR011990">
    <property type="entry name" value="TPR-like_helical_dom_sf"/>
</dbReference>
<evidence type="ECO:0000256" key="9">
    <source>
        <dbReference type="ARBA" id="ARBA00023136"/>
    </source>
</evidence>
<dbReference type="GO" id="GO:1990841">
    <property type="term" value="F:promoter-specific chromatin binding"/>
    <property type="evidence" value="ECO:0007669"/>
    <property type="project" value="EnsemblFungi"/>
</dbReference>